<proteinExistence type="predicted"/>
<accession>A0A3N0XI79</accession>
<evidence type="ECO:0000256" key="6">
    <source>
        <dbReference type="ARBA" id="ARBA00022741"/>
    </source>
</evidence>
<dbReference type="InterPro" id="IPR003599">
    <property type="entry name" value="Ig_sub"/>
</dbReference>
<evidence type="ECO:0000256" key="9">
    <source>
        <dbReference type="SAM" id="Coils"/>
    </source>
</evidence>
<dbReference type="SMART" id="SM00368">
    <property type="entry name" value="LRR_RI"/>
    <property type="match status" value="7"/>
</dbReference>
<dbReference type="InterPro" id="IPR036179">
    <property type="entry name" value="Ig-like_dom_sf"/>
</dbReference>
<evidence type="ECO:0000256" key="1">
    <source>
        <dbReference type="ARBA" id="ARBA00004496"/>
    </source>
</evidence>
<reference evidence="12 13" key="1">
    <citation type="submission" date="2018-10" db="EMBL/GenBank/DDBJ databases">
        <title>Genome assembly for a Yunnan-Guizhou Plateau 3E fish, Anabarilius grahami (Regan), and its evolutionary and genetic applications.</title>
        <authorList>
            <person name="Jiang W."/>
        </authorList>
    </citation>
    <scope>NUCLEOTIDE SEQUENCE [LARGE SCALE GENOMIC DNA]</scope>
    <source>
        <strain evidence="12">AG-KIZ</strain>
        <tissue evidence="12">Muscle</tissue>
    </source>
</reference>
<evidence type="ECO:0000259" key="10">
    <source>
        <dbReference type="PROSITE" id="PS50835"/>
    </source>
</evidence>
<dbReference type="Gene3D" id="2.60.40.10">
    <property type="entry name" value="Immunoglobulins"/>
    <property type="match status" value="3"/>
</dbReference>
<dbReference type="PANTHER" id="PTHR24106">
    <property type="entry name" value="NACHT, LRR AND CARD DOMAINS-CONTAINING"/>
    <property type="match status" value="1"/>
</dbReference>
<keyword evidence="9" id="KW-0175">Coiled coil</keyword>
<dbReference type="Pfam" id="PF13516">
    <property type="entry name" value="LRR_6"/>
    <property type="match status" value="4"/>
</dbReference>
<dbReference type="PROSITE" id="PS51450">
    <property type="entry name" value="LRR"/>
    <property type="match status" value="1"/>
</dbReference>
<keyword evidence="5" id="KW-0677">Repeat</keyword>
<feature type="non-terminal residue" evidence="12">
    <location>
        <position position="1"/>
    </location>
</feature>
<dbReference type="Gene3D" id="3.80.10.10">
    <property type="entry name" value="Ribonuclease Inhibitor"/>
    <property type="match status" value="2"/>
</dbReference>
<dbReference type="GO" id="GO:0005737">
    <property type="term" value="C:cytoplasm"/>
    <property type="evidence" value="ECO:0007669"/>
    <property type="project" value="UniProtKB-SubCell"/>
</dbReference>
<gene>
    <name evidence="12" type="ORF">DPX16_23000</name>
</gene>
<dbReference type="InterPro" id="IPR027417">
    <property type="entry name" value="P-loop_NTPase"/>
</dbReference>
<feature type="domain" description="NACHT" evidence="11">
    <location>
        <begin position="105"/>
        <end position="239"/>
    </location>
</feature>
<keyword evidence="2" id="KW-0963">Cytoplasm</keyword>
<feature type="domain" description="Ig-like" evidence="10">
    <location>
        <begin position="1029"/>
        <end position="1129"/>
    </location>
</feature>
<dbReference type="EMBL" id="RJVU01073043">
    <property type="protein sequence ID" value="ROI27678.1"/>
    <property type="molecule type" value="Genomic_DNA"/>
</dbReference>
<evidence type="ECO:0000256" key="7">
    <source>
        <dbReference type="ARBA" id="ARBA00022840"/>
    </source>
</evidence>
<evidence type="ECO:0000256" key="8">
    <source>
        <dbReference type="ARBA" id="ARBA00023157"/>
    </source>
</evidence>
<dbReference type="InterPro" id="IPR032675">
    <property type="entry name" value="LRR_dom_sf"/>
</dbReference>
<dbReference type="InterPro" id="IPR001611">
    <property type="entry name" value="Leu-rich_rpt"/>
</dbReference>
<dbReference type="Pfam" id="PF17779">
    <property type="entry name" value="WHD_NOD2"/>
    <property type="match status" value="1"/>
</dbReference>
<evidence type="ECO:0000256" key="5">
    <source>
        <dbReference type="ARBA" id="ARBA00022737"/>
    </source>
</evidence>
<keyword evidence="13" id="KW-1185">Reference proteome</keyword>
<dbReference type="SUPFAM" id="SSF48726">
    <property type="entry name" value="Immunoglobulin"/>
    <property type="match status" value="3"/>
</dbReference>
<keyword evidence="7" id="KW-0067">ATP-binding</keyword>
<comment type="caution">
    <text evidence="12">The sequence shown here is derived from an EMBL/GenBank/DDBJ whole genome shotgun (WGS) entry which is preliminary data.</text>
</comment>
<dbReference type="Pfam" id="PF17776">
    <property type="entry name" value="NLRC4_HD2"/>
    <property type="match status" value="1"/>
</dbReference>
<evidence type="ECO:0000256" key="4">
    <source>
        <dbReference type="ARBA" id="ARBA00022729"/>
    </source>
</evidence>
<dbReference type="InterPro" id="IPR013106">
    <property type="entry name" value="Ig_V-set"/>
</dbReference>
<dbReference type="SMART" id="SM00406">
    <property type="entry name" value="IGv"/>
    <property type="match status" value="3"/>
</dbReference>
<dbReference type="InterPro" id="IPR013783">
    <property type="entry name" value="Ig-like_fold"/>
</dbReference>
<dbReference type="InterPro" id="IPR007110">
    <property type="entry name" value="Ig-like_dom"/>
</dbReference>
<dbReference type="Pfam" id="PF14484">
    <property type="entry name" value="FISNA"/>
    <property type="match status" value="1"/>
</dbReference>
<dbReference type="PROSITE" id="PS50837">
    <property type="entry name" value="NACHT"/>
    <property type="match status" value="1"/>
</dbReference>
<keyword evidence="4" id="KW-0732">Signal</keyword>
<dbReference type="Pfam" id="PF05729">
    <property type="entry name" value="NACHT"/>
    <property type="match status" value="1"/>
</dbReference>
<evidence type="ECO:0000313" key="13">
    <source>
        <dbReference type="Proteomes" id="UP000281406"/>
    </source>
</evidence>
<dbReference type="SUPFAM" id="SSF52047">
    <property type="entry name" value="RNI-like"/>
    <property type="match status" value="1"/>
</dbReference>
<dbReference type="Pfam" id="PF07686">
    <property type="entry name" value="V-set"/>
    <property type="match status" value="3"/>
</dbReference>
<dbReference type="InterPro" id="IPR029495">
    <property type="entry name" value="NACHT-assoc"/>
</dbReference>
<dbReference type="InterPro" id="IPR041075">
    <property type="entry name" value="NOD1/2_WH"/>
</dbReference>
<dbReference type="Proteomes" id="UP000281406">
    <property type="component" value="Unassembled WGS sequence"/>
</dbReference>
<dbReference type="InterPro" id="IPR051261">
    <property type="entry name" value="NLR"/>
</dbReference>
<dbReference type="SMART" id="SM01288">
    <property type="entry name" value="FISNA"/>
    <property type="match status" value="1"/>
</dbReference>
<evidence type="ECO:0000256" key="3">
    <source>
        <dbReference type="ARBA" id="ARBA00022614"/>
    </source>
</evidence>
<name>A0A3N0XI79_ANAGA</name>
<keyword evidence="6" id="KW-0547">Nucleotide-binding</keyword>
<evidence type="ECO:0000259" key="11">
    <source>
        <dbReference type="PROSITE" id="PS50837"/>
    </source>
</evidence>
<protein>
    <submittedName>
        <fullName evidence="12">NLR family CARD domain-containing protein 3</fullName>
    </submittedName>
</protein>
<dbReference type="FunFam" id="3.80.10.10:FF:000336">
    <property type="entry name" value="Si:dkey-222h21.2"/>
    <property type="match status" value="1"/>
</dbReference>
<dbReference type="InterPro" id="IPR007111">
    <property type="entry name" value="NACHT_NTPase"/>
</dbReference>
<dbReference type="GO" id="GO:0005524">
    <property type="term" value="F:ATP binding"/>
    <property type="evidence" value="ECO:0007669"/>
    <property type="project" value="UniProtKB-KW"/>
</dbReference>
<organism evidence="12 13">
    <name type="scientific">Anabarilius grahami</name>
    <name type="common">Kanglang fish</name>
    <name type="synonym">Barilius grahami</name>
    <dbReference type="NCBI Taxonomy" id="495550"/>
    <lineage>
        <taxon>Eukaryota</taxon>
        <taxon>Metazoa</taxon>
        <taxon>Chordata</taxon>
        <taxon>Craniata</taxon>
        <taxon>Vertebrata</taxon>
        <taxon>Euteleostomi</taxon>
        <taxon>Actinopterygii</taxon>
        <taxon>Neopterygii</taxon>
        <taxon>Teleostei</taxon>
        <taxon>Ostariophysi</taxon>
        <taxon>Cypriniformes</taxon>
        <taxon>Xenocyprididae</taxon>
        <taxon>Xenocypridinae</taxon>
        <taxon>Xenocypridinae incertae sedis</taxon>
        <taxon>Anabarilius</taxon>
    </lineage>
</organism>
<comment type="subcellular location">
    <subcellularLocation>
        <location evidence="1">Cytoplasm</location>
    </subcellularLocation>
</comment>
<dbReference type="Gene3D" id="3.40.50.300">
    <property type="entry name" value="P-loop containing nucleotide triphosphate hydrolases"/>
    <property type="match status" value="1"/>
</dbReference>
<dbReference type="PROSITE" id="PS50835">
    <property type="entry name" value="IG_LIKE"/>
    <property type="match status" value="3"/>
</dbReference>
<feature type="domain" description="Ig-like" evidence="10">
    <location>
        <begin position="872"/>
        <end position="971"/>
    </location>
</feature>
<evidence type="ECO:0000256" key="2">
    <source>
        <dbReference type="ARBA" id="ARBA00022490"/>
    </source>
</evidence>
<dbReference type="InterPro" id="IPR041267">
    <property type="entry name" value="NLRP_HD2"/>
</dbReference>
<feature type="coiled-coil region" evidence="9">
    <location>
        <begin position="1302"/>
        <end position="1332"/>
    </location>
</feature>
<keyword evidence="3" id="KW-0433">Leucine-rich repeat</keyword>
<feature type="domain" description="Ig-like" evidence="10">
    <location>
        <begin position="1139"/>
        <end position="1238"/>
    </location>
</feature>
<keyword evidence="8" id="KW-1015">Disulfide bond</keyword>
<evidence type="ECO:0000313" key="12">
    <source>
        <dbReference type="EMBL" id="ROI27678.1"/>
    </source>
</evidence>
<dbReference type="FunFam" id="3.40.50.300:FF:000210">
    <property type="entry name" value="Si:dkey-16p6.1"/>
    <property type="match status" value="1"/>
</dbReference>
<sequence length="1343" mass="152066">QCSYQPVDGILQRIKNSHKTSMKNKYESLFEGINIQENKTLLNKIYTQLYIIEGESEGVNEEHEVVQIEKARTERLQGTPVNCNDIFHPISDPGYERKNEKENVKTVLTKGIAGIGKTVSVQKFILDWAEGKANQDIDFLFVLPFRELNLVKDDQYSLHRLLLDFHPELSEFDTKIYDSSKVLFIFDGLDESRITLTFLHCEKISDASTTSSMSMLMSNLIKGELLPSALIWITSRPAAASQIPSHYISRATEVQGFNDLQKEEYFRKRISDQHQASRIISHIRTARSLYIMCHIPVFCWISATVLQNILKQDHSAEIPKTLTEMYIQFLIIQADMKSKKYGERNGKDPKLLLQSERDVILKLAELAFKALMNGDVLFYDEDLKECGIDVNDALVYSGICTEIFKEESVICSRKVYCFVHLSFQEFFAALFLFANYLNKNSDVLKMFQKKKGRGKLKSQSNEVSLDAFLKVAVDEALKSKNGHLDLFLRFLHGISLESNQRLLQGLLTHMEDNPESMKKVIKNLKQSQKQNVRPERWINLAHCLIEMKDTSILEYIQAFLKAEGKEKKYLSSTHCSAFANMLLMAEDVLEELNLKKYNTKSTEAQRRLVPAVRNCRKALLAGCNLTEQSCEIVASALQPANSPVRELDMSNNDLQDSGVKLISLGLKSSHCKLEILSLAGSKLTDQSCETLASVLQSLDSCLRELDLSNNNLKDSGLEWLSAGLNSCKVEKLRLASCNLTGQSCEMISSTLQSVNCLLKELDMSNNDVQDLGVEIFSAGLKSPHCKLEILRLSGCCITEEGCSVLASALTSNPSYLRELDLSCNHPGELGGQVLLARVNDPTCKLEILNLEHEGQFRITAGLRRYDFQLVIPERGERVKINSRSTLTVSCHLSPAISAVDMEVTWYGGTSCVCTYKNREMTQGVDYEGRASLFIHDLMKGNVSLRVTDFRESDLGVYMCQVTSQNTTQQITVNVAEEDHVRSHTWHSPCEGSGYKGETENELLSHDITSHLSHPDNKQSEAHNFQLVAPSTAKEPEVSFGSDFIIPCHLSPGINALDMEIRWSKGTASVCLYKDRQLTEGVWFKGRVCLFMTHKLRKGNVSLHLKNFMLSDVGNYHCQVISKDRSEEINVRDNFQLVIPQTTQEATISMGSEFFVPCSLSHEICAIAMQIKWFKETDCVCIYKKSHMIEGGAYKDRVSLVTHELERGNVSLHLSNFSVSDVGDYHCQVISRGRTKEITVGVRTKPEVQPVSQSPTSQDRSIQLMLFEIDKIWTEEETNKMDESALMTEMKVNNVQELQKMLIKAYTEKDRQLERTEQDLRETRMDLDRVLRLSPHAQFLDNPK</sequence>
<dbReference type="SMART" id="SM00409">
    <property type="entry name" value="IG"/>
    <property type="match status" value="3"/>
</dbReference>
<dbReference type="OrthoDB" id="120976at2759"/>